<keyword evidence="8 18" id="KW-0863">Zinc-finger</keyword>
<keyword evidence="7 18" id="KW-0479">Metal-binding</keyword>
<dbReference type="SMART" id="SM00430">
    <property type="entry name" value="HOLI"/>
    <property type="match status" value="1"/>
</dbReference>
<dbReference type="FunFam" id="3.30.50.10:FF:000024">
    <property type="entry name" value="Androgen receptor"/>
    <property type="match status" value="1"/>
</dbReference>
<comment type="similarity">
    <text evidence="3">Belongs to the nuclear hormone receptor family. NR3 subfamily.</text>
</comment>
<dbReference type="SUPFAM" id="SSF48508">
    <property type="entry name" value="Nuclear receptor ligand-binding domain"/>
    <property type="match status" value="1"/>
</dbReference>
<keyword evidence="14 18" id="KW-0675">Receptor</keyword>
<dbReference type="InterPro" id="IPR050200">
    <property type="entry name" value="Nuclear_hormone_rcpt_NR3"/>
</dbReference>
<comment type="caution">
    <text evidence="22">The sequence shown here is derived from an EMBL/GenBank/DDBJ whole genome shotgun (WGS) entry which is preliminary data.</text>
</comment>
<evidence type="ECO:0000256" key="7">
    <source>
        <dbReference type="ARBA" id="ARBA00022723"/>
    </source>
</evidence>
<evidence type="ECO:0000313" key="23">
    <source>
        <dbReference type="Proteomes" id="UP000288216"/>
    </source>
</evidence>
<dbReference type="STRING" id="75743.A0A401PBR8"/>
<evidence type="ECO:0000256" key="4">
    <source>
        <dbReference type="ARBA" id="ARBA00016946"/>
    </source>
</evidence>
<name>A0A401PBR8_SCYTO</name>
<dbReference type="GO" id="GO:0008270">
    <property type="term" value="F:zinc ion binding"/>
    <property type="evidence" value="ECO:0007669"/>
    <property type="project" value="UniProtKB-KW"/>
</dbReference>
<dbReference type="Pfam" id="PF00105">
    <property type="entry name" value="zf-C4"/>
    <property type="match status" value="1"/>
</dbReference>
<evidence type="ECO:0000259" key="21">
    <source>
        <dbReference type="PROSITE" id="PS51843"/>
    </source>
</evidence>
<dbReference type="InterPro" id="IPR035500">
    <property type="entry name" value="NHR-like_dom_sf"/>
</dbReference>
<accession>A0A401PBR8</accession>
<keyword evidence="10 18" id="KW-0805">Transcription regulation</keyword>
<dbReference type="Pfam" id="PF00104">
    <property type="entry name" value="Hormone_recep"/>
    <property type="match status" value="1"/>
</dbReference>
<keyword evidence="15 18" id="KW-0539">Nucleus</keyword>
<evidence type="ECO:0000256" key="18">
    <source>
        <dbReference type="RuleBase" id="RU004334"/>
    </source>
</evidence>
<evidence type="ECO:0000256" key="19">
    <source>
        <dbReference type="SAM" id="MobiDB-lite"/>
    </source>
</evidence>
<evidence type="ECO:0000256" key="13">
    <source>
        <dbReference type="ARBA" id="ARBA00023163"/>
    </source>
</evidence>
<evidence type="ECO:0000256" key="1">
    <source>
        <dbReference type="ARBA" id="ARBA00004123"/>
    </source>
</evidence>
<evidence type="ECO:0000256" key="5">
    <source>
        <dbReference type="ARBA" id="ARBA00022490"/>
    </source>
</evidence>
<dbReference type="OrthoDB" id="5789523at2759"/>
<feature type="domain" description="Nuclear receptor" evidence="20">
    <location>
        <begin position="25"/>
        <end position="100"/>
    </location>
</feature>
<dbReference type="InterPro" id="IPR000536">
    <property type="entry name" value="Nucl_hrmn_rcpt_lig-bd"/>
</dbReference>
<keyword evidence="6" id="KW-0754">Steroid-binding</keyword>
<dbReference type="CDD" id="cd06947">
    <property type="entry name" value="NR_LBD_GR_Like"/>
    <property type="match status" value="1"/>
</dbReference>
<dbReference type="GO" id="GO:0005634">
    <property type="term" value="C:nucleus"/>
    <property type="evidence" value="ECO:0007669"/>
    <property type="project" value="UniProtKB-SubCell"/>
</dbReference>
<dbReference type="InterPro" id="IPR001628">
    <property type="entry name" value="Znf_hrmn_rcpt"/>
</dbReference>
<comment type="subcellular location">
    <subcellularLocation>
        <location evidence="2">Cytoplasm</location>
    </subcellularLocation>
    <subcellularLocation>
        <location evidence="1 18">Nucleus</location>
    </subcellularLocation>
</comment>
<keyword evidence="23" id="KW-1185">Reference proteome</keyword>
<dbReference type="OMA" id="IHEEQAQ"/>
<dbReference type="InterPro" id="IPR001723">
    <property type="entry name" value="Nuclear_hrmn_rcpt"/>
</dbReference>
<dbReference type="EMBL" id="BFAA01000289">
    <property type="protein sequence ID" value="GCB70562.1"/>
    <property type="molecule type" value="Genomic_DNA"/>
</dbReference>
<dbReference type="SMART" id="SM00399">
    <property type="entry name" value="ZnF_C4"/>
    <property type="match status" value="1"/>
</dbReference>
<dbReference type="Gene3D" id="1.10.565.10">
    <property type="entry name" value="Retinoid X Receptor"/>
    <property type="match status" value="1"/>
</dbReference>
<evidence type="ECO:0000256" key="15">
    <source>
        <dbReference type="ARBA" id="ARBA00023242"/>
    </source>
</evidence>
<dbReference type="PROSITE" id="PS00031">
    <property type="entry name" value="NUCLEAR_REC_DBD_1"/>
    <property type="match status" value="1"/>
</dbReference>
<keyword evidence="9 18" id="KW-0862">Zinc</keyword>
<evidence type="ECO:0000256" key="16">
    <source>
        <dbReference type="ARBA" id="ARBA00031165"/>
    </source>
</evidence>
<dbReference type="PANTHER" id="PTHR48092">
    <property type="entry name" value="KNIRPS-RELATED PROTEIN-RELATED"/>
    <property type="match status" value="1"/>
</dbReference>
<keyword evidence="13 18" id="KW-0804">Transcription</keyword>
<evidence type="ECO:0000256" key="2">
    <source>
        <dbReference type="ARBA" id="ARBA00004496"/>
    </source>
</evidence>
<dbReference type="Proteomes" id="UP000288216">
    <property type="component" value="Unassembled WGS sequence"/>
</dbReference>
<evidence type="ECO:0000256" key="17">
    <source>
        <dbReference type="ARBA" id="ARBA00031402"/>
    </source>
</evidence>
<evidence type="ECO:0000256" key="14">
    <source>
        <dbReference type="ARBA" id="ARBA00023170"/>
    </source>
</evidence>
<dbReference type="GO" id="GO:0005737">
    <property type="term" value="C:cytoplasm"/>
    <property type="evidence" value="ECO:0007669"/>
    <property type="project" value="UniProtKB-SubCell"/>
</dbReference>
<dbReference type="PRINTS" id="PR00047">
    <property type="entry name" value="STROIDFINGER"/>
</dbReference>
<keyword evidence="12 18" id="KW-0238">DNA-binding</keyword>
<evidence type="ECO:0000256" key="6">
    <source>
        <dbReference type="ARBA" id="ARBA00022665"/>
    </source>
</evidence>
<feature type="domain" description="NR LBD" evidence="21">
    <location>
        <begin position="145"/>
        <end position="379"/>
    </location>
</feature>
<evidence type="ECO:0000259" key="20">
    <source>
        <dbReference type="PROSITE" id="PS51030"/>
    </source>
</evidence>
<keyword evidence="5" id="KW-0963">Cytoplasm</keyword>
<protein>
    <recommendedName>
        <fullName evidence="4">Androgen receptor</fullName>
    </recommendedName>
    <alternativeName>
        <fullName evidence="17">Dihydrotestosterone receptor</fullName>
    </alternativeName>
    <alternativeName>
        <fullName evidence="16">Nuclear receptor subfamily 3 group C member 4</fullName>
    </alternativeName>
</protein>
<evidence type="ECO:0000256" key="11">
    <source>
        <dbReference type="ARBA" id="ARBA00023121"/>
    </source>
</evidence>
<keyword evidence="11" id="KW-0446">Lipid-binding</keyword>
<organism evidence="22 23">
    <name type="scientific">Scyliorhinus torazame</name>
    <name type="common">Cloudy catshark</name>
    <name type="synonym">Catulus torazame</name>
    <dbReference type="NCBI Taxonomy" id="75743"/>
    <lineage>
        <taxon>Eukaryota</taxon>
        <taxon>Metazoa</taxon>
        <taxon>Chordata</taxon>
        <taxon>Craniata</taxon>
        <taxon>Vertebrata</taxon>
        <taxon>Chondrichthyes</taxon>
        <taxon>Elasmobranchii</taxon>
        <taxon>Galeomorphii</taxon>
        <taxon>Galeoidea</taxon>
        <taxon>Carcharhiniformes</taxon>
        <taxon>Scyliorhinidae</taxon>
        <taxon>Scyliorhinus</taxon>
    </lineage>
</organism>
<dbReference type="PRINTS" id="PR00398">
    <property type="entry name" value="STRDHORMONER"/>
</dbReference>
<dbReference type="PROSITE" id="PS51030">
    <property type="entry name" value="NUCLEAR_REC_DBD_2"/>
    <property type="match status" value="1"/>
</dbReference>
<dbReference type="PROSITE" id="PS51843">
    <property type="entry name" value="NR_LBD"/>
    <property type="match status" value="1"/>
</dbReference>
<dbReference type="FunFam" id="1.10.565.10:FF:000004">
    <property type="entry name" value="Androgen receptor variant"/>
    <property type="match status" value="1"/>
</dbReference>
<dbReference type="GO" id="GO:0005496">
    <property type="term" value="F:steroid binding"/>
    <property type="evidence" value="ECO:0007669"/>
    <property type="project" value="UniProtKB-KW"/>
</dbReference>
<proteinExistence type="inferred from homology"/>
<dbReference type="InterPro" id="IPR013088">
    <property type="entry name" value="Znf_NHR/GATA"/>
</dbReference>
<dbReference type="GO" id="GO:0004879">
    <property type="term" value="F:nuclear receptor activity"/>
    <property type="evidence" value="ECO:0007669"/>
    <property type="project" value="UniProtKB-ARBA"/>
</dbReference>
<dbReference type="Gene3D" id="3.30.50.10">
    <property type="entry name" value="Erythroid Transcription Factor GATA-1, subunit A"/>
    <property type="match status" value="1"/>
</dbReference>
<dbReference type="SUPFAM" id="SSF57716">
    <property type="entry name" value="Glucocorticoid receptor-like (DNA-binding domain)"/>
    <property type="match status" value="1"/>
</dbReference>
<evidence type="ECO:0000256" key="9">
    <source>
        <dbReference type="ARBA" id="ARBA00022833"/>
    </source>
</evidence>
<dbReference type="CDD" id="cd07172">
    <property type="entry name" value="NR_DBD_GR_PR"/>
    <property type="match status" value="1"/>
</dbReference>
<dbReference type="GO" id="GO:0043565">
    <property type="term" value="F:sequence-specific DNA binding"/>
    <property type="evidence" value="ECO:0007669"/>
    <property type="project" value="InterPro"/>
</dbReference>
<reference evidence="22 23" key="1">
    <citation type="journal article" date="2018" name="Nat. Ecol. Evol.">
        <title>Shark genomes provide insights into elasmobranch evolution and the origin of vertebrates.</title>
        <authorList>
            <person name="Hara Y"/>
            <person name="Yamaguchi K"/>
            <person name="Onimaru K"/>
            <person name="Kadota M"/>
            <person name="Koyanagi M"/>
            <person name="Keeley SD"/>
            <person name="Tatsumi K"/>
            <person name="Tanaka K"/>
            <person name="Motone F"/>
            <person name="Kageyama Y"/>
            <person name="Nozu R"/>
            <person name="Adachi N"/>
            <person name="Nishimura O"/>
            <person name="Nakagawa R"/>
            <person name="Tanegashima C"/>
            <person name="Kiyatake I"/>
            <person name="Matsumoto R"/>
            <person name="Murakumo K"/>
            <person name="Nishida K"/>
            <person name="Terakita A"/>
            <person name="Kuratani S"/>
            <person name="Sato K"/>
            <person name="Hyodo S Kuraku.S."/>
        </authorList>
    </citation>
    <scope>NUCLEOTIDE SEQUENCE [LARGE SCALE GENOMIC DNA]</scope>
</reference>
<gene>
    <name evidence="22" type="ORF">scyTo_0001313</name>
</gene>
<evidence type="ECO:0000313" key="22">
    <source>
        <dbReference type="EMBL" id="GCB70562.1"/>
    </source>
</evidence>
<evidence type="ECO:0000256" key="8">
    <source>
        <dbReference type="ARBA" id="ARBA00022771"/>
    </source>
</evidence>
<sequence>MAEYGRTSSPIRLDRSCSSVTSAPSKVCLVCADEASGCHYGVLTCGSCKVFFKRAVEGQQNYLCAGRNDCIIDKIRRKNCPACRLRKCFKAGMNLGARKSKKMGKVKGLHEEQQPPHSPKEGITFTAPLPEPTASTALVPNFSLMPPHINPSLITILEAIEPDVVYASYDSSQADTTNHLLSSLNKLAEKQMVRIVKWAKGLPGFRTMALDDQMTLLRYSWMCLMTFGLSWRSYKHTSGTMLYFAPDLVFNEQRMQQSAMYELCQGMQSISIEFVRLQLTYEEFLCMKAILLLGTIPKDGLKSQASFDEMRTSYIKELRRVIARNENNSGQNWQRFYQLTKVLDCMHELVSGLLQFCFYTFVESKALKIEFPDMLVEIINDQLPEVTAGMTKSLLFHKK</sequence>
<evidence type="ECO:0000256" key="10">
    <source>
        <dbReference type="ARBA" id="ARBA00023015"/>
    </source>
</evidence>
<feature type="compositionally biased region" description="Basic and acidic residues" evidence="19">
    <location>
        <begin position="108"/>
        <end position="120"/>
    </location>
</feature>
<feature type="region of interest" description="Disordered" evidence="19">
    <location>
        <begin position="102"/>
        <end position="121"/>
    </location>
</feature>
<evidence type="ECO:0000256" key="3">
    <source>
        <dbReference type="ARBA" id="ARBA00005413"/>
    </source>
</evidence>
<dbReference type="AlphaFoldDB" id="A0A401PBR8"/>
<evidence type="ECO:0000256" key="12">
    <source>
        <dbReference type="ARBA" id="ARBA00023125"/>
    </source>
</evidence>